<accession>F4RN66</accession>
<feature type="compositionally biased region" description="Low complexity" evidence="1">
    <location>
        <begin position="110"/>
        <end position="147"/>
    </location>
</feature>
<evidence type="ECO:0000313" key="2">
    <source>
        <dbReference type="EMBL" id="EGG06246.1"/>
    </source>
</evidence>
<dbReference type="Proteomes" id="UP000001072">
    <property type="component" value="Unassembled WGS sequence"/>
</dbReference>
<name>F4RN66_MELLP</name>
<evidence type="ECO:0000256" key="1">
    <source>
        <dbReference type="SAM" id="MobiDB-lite"/>
    </source>
</evidence>
<dbReference type="KEGG" id="mlr:MELLADRAFT_106953"/>
<dbReference type="OrthoDB" id="10504510at2759"/>
<protein>
    <submittedName>
        <fullName evidence="2">Uncharacterized protein</fullName>
    </submittedName>
</protein>
<feature type="region of interest" description="Disordered" evidence="1">
    <location>
        <begin position="1"/>
        <end position="53"/>
    </location>
</feature>
<feature type="compositionally biased region" description="Low complexity" evidence="1">
    <location>
        <begin position="89"/>
        <end position="101"/>
    </location>
</feature>
<feature type="compositionally biased region" description="Low complexity" evidence="1">
    <location>
        <begin position="1"/>
        <end position="16"/>
    </location>
</feature>
<sequence length="413" mass="44417">MLSFTSSSKSKGRSGSMADPRASRTLPIPTRIMPSPPRLPLPQGLRLASAGHESDSFFESVTRSCGLLEQVKSPETVTMSNPHLVPNPRSASSSATSVTRSHAIQHGYTSSSSSLASTSSNSSSSSSSSQSSQYPTSCFSGSSSRRSTLQERRRGAYFTKIVIYREDQLKDCFVYAPSRVSSLTLDEIDCHKGSAPAAPGHAINQENIRSRPAVSPLTTASSNGYEEDDEGEEEVLEDDESHDGYSRPSSSMSIQSDPFEYSAYLSRPACQKLDRSLSRASSVTIRPTKRDSVTPKAHPSSPSPGPTDTISNYSAYLSQPLREKSECSLSRASSVTIRPTKRDLVVLDASSPPPGPTPRMGPPESVHAALRALKSIQAGKSFLFSNNVEDVGDECLSDVHWTPEEFSEVGIAL</sequence>
<dbReference type="EMBL" id="GL883109">
    <property type="protein sequence ID" value="EGG06246.1"/>
    <property type="molecule type" value="Genomic_DNA"/>
</dbReference>
<dbReference type="HOGENOM" id="CLU_702230_0_0_1"/>
<dbReference type="VEuPathDB" id="FungiDB:MELLADRAFT_106953"/>
<dbReference type="AlphaFoldDB" id="F4RN66"/>
<keyword evidence="3" id="KW-1185">Reference proteome</keyword>
<dbReference type="InParanoid" id="F4RN66"/>
<reference evidence="3" key="1">
    <citation type="journal article" date="2011" name="Proc. Natl. Acad. Sci. U.S.A.">
        <title>Obligate biotrophy features unraveled by the genomic analysis of rust fungi.</title>
        <authorList>
            <person name="Duplessis S."/>
            <person name="Cuomo C.A."/>
            <person name="Lin Y.-C."/>
            <person name="Aerts A."/>
            <person name="Tisserant E."/>
            <person name="Veneault-Fourrey C."/>
            <person name="Joly D.L."/>
            <person name="Hacquard S."/>
            <person name="Amselem J."/>
            <person name="Cantarel B.L."/>
            <person name="Chiu R."/>
            <person name="Coutinho P.M."/>
            <person name="Feau N."/>
            <person name="Field M."/>
            <person name="Frey P."/>
            <person name="Gelhaye E."/>
            <person name="Goldberg J."/>
            <person name="Grabherr M.G."/>
            <person name="Kodira C.D."/>
            <person name="Kohler A."/>
            <person name="Kuees U."/>
            <person name="Lindquist E.A."/>
            <person name="Lucas S.M."/>
            <person name="Mago R."/>
            <person name="Mauceli E."/>
            <person name="Morin E."/>
            <person name="Murat C."/>
            <person name="Pangilinan J.L."/>
            <person name="Park R."/>
            <person name="Pearson M."/>
            <person name="Quesneville H."/>
            <person name="Rouhier N."/>
            <person name="Sakthikumar S."/>
            <person name="Salamov A.A."/>
            <person name="Schmutz J."/>
            <person name="Selles B."/>
            <person name="Shapiro H."/>
            <person name="Tanguay P."/>
            <person name="Tuskan G.A."/>
            <person name="Henrissat B."/>
            <person name="Van de Peer Y."/>
            <person name="Rouze P."/>
            <person name="Ellis J.G."/>
            <person name="Dodds P.N."/>
            <person name="Schein J.E."/>
            <person name="Zhong S."/>
            <person name="Hamelin R.C."/>
            <person name="Grigoriev I.V."/>
            <person name="Szabo L.J."/>
            <person name="Martin F."/>
        </authorList>
    </citation>
    <scope>NUCLEOTIDE SEQUENCE [LARGE SCALE GENOMIC DNA]</scope>
    <source>
        <strain evidence="3">98AG31 / pathotype 3-4-7</strain>
    </source>
</reference>
<organism evidence="3">
    <name type="scientific">Melampsora larici-populina (strain 98AG31 / pathotype 3-4-7)</name>
    <name type="common">Poplar leaf rust fungus</name>
    <dbReference type="NCBI Taxonomy" id="747676"/>
    <lineage>
        <taxon>Eukaryota</taxon>
        <taxon>Fungi</taxon>
        <taxon>Dikarya</taxon>
        <taxon>Basidiomycota</taxon>
        <taxon>Pucciniomycotina</taxon>
        <taxon>Pucciniomycetes</taxon>
        <taxon>Pucciniales</taxon>
        <taxon>Melampsoraceae</taxon>
        <taxon>Melampsora</taxon>
    </lineage>
</organism>
<feature type="compositionally biased region" description="Acidic residues" evidence="1">
    <location>
        <begin position="225"/>
        <end position="241"/>
    </location>
</feature>
<feature type="region of interest" description="Disordered" evidence="1">
    <location>
        <begin position="196"/>
        <end position="254"/>
    </location>
</feature>
<evidence type="ECO:0000313" key="3">
    <source>
        <dbReference type="Proteomes" id="UP000001072"/>
    </source>
</evidence>
<feature type="region of interest" description="Disordered" evidence="1">
    <location>
        <begin position="73"/>
        <end position="151"/>
    </location>
</feature>
<feature type="region of interest" description="Disordered" evidence="1">
    <location>
        <begin position="275"/>
        <end position="312"/>
    </location>
</feature>
<dbReference type="RefSeq" id="XP_007410484.1">
    <property type="nucleotide sequence ID" value="XM_007410422.1"/>
</dbReference>
<dbReference type="GeneID" id="18923046"/>
<proteinExistence type="predicted"/>
<gene>
    <name evidence="2" type="ORF">MELLADRAFT_106953</name>
</gene>